<feature type="compositionally biased region" description="Low complexity" evidence="1">
    <location>
        <begin position="218"/>
        <end position="239"/>
    </location>
</feature>
<protein>
    <submittedName>
        <fullName evidence="2">Uncharacterized protein</fullName>
    </submittedName>
</protein>
<evidence type="ECO:0000313" key="3">
    <source>
        <dbReference type="Proteomes" id="UP000016936"/>
    </source>
</evidence>
<dbReference type="AlphaFoldDB" id="M2T481"/>
<organism evidence="2 3">
    <name type="scientific">Cochliobolus heterostrophus (strain C5 / ATCC 48332 / race O)</name>
    <name type="common">Southern corn leaf blight fungus</name>
    <name type="synonym">Bipolaris maydis</name>
    <dbReference type="NCBI Taxonomy" id="701091"/>
    <lineage>
        <taxon>Eukaryota</taxon>
        <taxon>Fungi</taxon>
        <taxon>Dikarya</taxon>
        <taxon>Ascomycota</taxon>
        <taxon>Pezizomycotina</taxon>
        <taxon>Dothideomycetes</taxon>
        <taxon>Pleosporomycetidae</taxon>
        <taxon>Pleosporales</taxon>
        <taxon>Pleosporineae</taxon>
        <taxon>Pleosporaceae</taxon>
        <taxon>Bipolaris</taxon>
    </lineage>
</organism>
<name>M2T481_COCH5</name>
<evidence type="ECO:0000313" key="2">
    <source>
        <dbReference type="EMBL" id="EMD92360.1"/>
    </source>
</evidence>
<proteinExistence type="predicted"/>
<feature type="region of interest" description="Disordered" evidence="1">
    <location>
        <begin position="212"/>
        <end position="305"/>
    </location>
</feature>
<dbReference type="HOGENOM" id="CLU_785283_0_0_1"/>
<sequence length="353" mass="37639">MVAQQAVRAGASYRNLLSFPLRAHHNRPAAAANGSHVQLSAMTARLGCPGGQIGPSQARCPSHLWSSSMQVLGYELSAGCRGVGEDEVQLAWESGAGDCANRPQEDLTGAAILRSSADLLARPLEATSASSSSSSSSSSSAASSYVLIDDYWGHGHVGTLQGVLAGYTRPGHTNPQPTKTRQSYLQRDYNTNACPATLHQVHFISRHHHAGLTSTALSSHQRQQSSRGPRRSPQPASSSHLPPKARQDSDMARGPTPLRPSPATTCQKQPSFPSKPAIPANRLTRHSSDQPVSPPSPPLPTRSSSNSFLPVPHALLHAHLLLHTPPRTLLSHNLVMLLLAHLNRTQHHVPIGS</sequence>
<dbReference type="Proteomes" id="UP000016936">
    <property type="component" value="Unassembled WGS sequence"/>
</dbReference>
<gene>
    <name evidence="2" type="ORF">COCHEDRAFT_1029821</name>
</gene>
<dbReference type="OrthoDB" id="10631332at2759"/>
<accession>M2T481</accession>
<evidence type="ECO:0000256" key="1">
    <source>
        <dbReference type="SAM" id="MobiDB-lite"/>
    </source>
</evidence>
<reference evidence="3" key="2">
    <citation type="journal article" date="2013" name="PLoS Genet.">
        <title>Comparative genome structure, secondary metabolite, and effector coding capacity across Cochliobolus pathogens.</title>
        <authorList>
            <person name="Condon B.J."/>
            <person name="Leng Y."/>
            <person name="Wu D."/>
            <person name="Bushley K.E."/>
            <person name="Ohm R.A."/>
            <person name="Otillar R."/>
            <person name="Martin J."/>
            <person name="Schackwitz W."/>
            <person name="Grimwood J."/>
            <person name="MohdZainudin N."/>
            <person name="Xue C."/>
            <person name="Wang R."/>
            <person name="Manning V.A."/>
            <person name="Dhillon B."/>
            <person name="Tu Z.J."/>
            <person name="Steffenson B.J."/>
            <person name="Salamov A."/>
            <person name="Sun H."/>
            <person name="Lowry S."/>
            <person name="LaButti K."/>
            <person name="Han J."/>
            <person name="Copeland A."/>
            <person name="Lindquist E."/>
            <person name="Barry K."/>
            <person name="Schmutz J."/>
            <person name="Baker S.E."/>
            <person name="Ciuffetti L.M."/>
            <person name="Grigoriev I.V."/>
            <person name="Zhong S."/>
            <person name="Turgeon B.G."/>
        </authorList>
    </citation>
    <scope>NUCLEOTIDE SEQUENCE [LARGE SCALE GENOMIC DNA]</scope>
    <source>
        <strain evidence="3">C5 / ATCC 48332 / race O</strain>
    </source>
</reference>
<dbReference type="EMBL" id="KB445575">
    <property type="protein sequence ID" value="EMD92360.1"/>
    <property type="molecule type" value="Genomic_DNA"/>
</dbReference>
<reference evidence="2 3" key="1">
    <citation type="journal article" date="2012" name="PLoS Pathog.">
        <title>Diverse lifestyles and strategies of plant pathogenesis encoded in the genomes of eighteen Dothideomycetes fungi.</title>
        <authorList>
            <person name="Ohm R.A."/>
            <person name="Feau N."/>
            <person name="Henrissat B."/>
            <person name="Schoch C.L."/>
            <person name="Horwitz B.A."/>
            <person name="Barry K.W."/>
            <person name="Condon B.J."/>
            <person name="Copeland A.C."/>
            <person name="Dhillon B."/>
            <person name="Glaser F."/>
            <person name="Hesse C.N."/>
            <person name="Kosti I."/>
            <person name="LaButti K."/>
            <person name="Lindquist E.A."/>
            <person name="Lucas S."/>
            <person name="Salamov A.A."/>
            <person name="Bradshaw R.E."/>
            <person name="Ciuffetti L."/>
            <person name="Hamelin R.C."/>
            <person name="Kema G.H.J."/>
            <person name="Lawrence C."/>
            <person name="Scott J.A."/>
            <person name="Spatafora J.W."/>
            <person name="Turgeon B.G."/>
            <person name="de Wit P.J.G.M."/>
            <person name="Zhong S."/>
            <person name="Goodwin S.B."/>
            <person name="Grigoriev I.V."/>
        </authorList>
    </citation>
    <scope>NUCLEOTIDE SEQUENCE [LARGE SCALE GENOMIC DNA]</scope>
    <source>
        <strain evidence="3">C5 / ATCC 48332 / race O</strain>
    </source>
</reference>
<keyword evidence="3" id="KW-1185">Reference proteome</keyword>
<feature type="compositionally biased region" description="Polar residues" evidence="1">
    <location>
        <begin position="262"/>
        <end position="272"/>
    </location>
</feature>